<gene>
    <name evidence="2" type="ORF">AMQ22_01347</name>
</gene>
<evidence type="ECO:0000256" key="1">
    <source>
        <dbReference type="SAM" id="MobiDB-lite"/>
    </source>
</evidence>
<feature type="region of interest" description="Disordered" evidence="1">
    <location>
        <begin position="88"/>
        <end position="153"/>
    </location>
</feature>
<dbReference type="Proteomes" id="UP000075398">
    <property type="component" value="Unassembled WGS sequence"/>
</dbReference>
<protein>
    <submittedName>
        <fullName evidence="2">Uncharacterized protein</fullName>
    </submittedName>
</protein>
<name>A0A150J1V4_9EURY</name>
<dbReference type="AlphaFoldDB" id="A0A150J1V4"/>
<organism evidence="2 3">
    <name type="scientific">Candidatus Methanofastidiosum methylothiophilum</name>
    <dbReference type="NCBI Taxonomy" id="1705564"/>
    <lineage>
        <taxon>Archaea</taxon>
        <taxon>Methanobacteriati</taxon>
        <taxon>Methanobacteriota</taxon>
        <taxon>Stenosarchaea group</taxon>
        <taxon>Candidatus Methanofastidiosia</taxon>
        <taxon>Candidatus Methanofastidiosales</taxon>
        <taxon>Candidatus Methanofastidiosaceae</taxon>
        <taxon>Candidatus Methanofastidiosum</taxon>
    </lineage>
</organism>
<comment type="caution">
    <text evidence="2">The sequence shown here is derived from an EMBL/GenBank/DDBJ whole genome shotgun (WGS) entry which is preliminary data.</text>
</comment>
<proteinExistence type="predicted"/>
<evidence type="ECO:0000313" key="3">
    <source>
        <dbReference type="Proteomes" id="UP000075398"/>
    </source>
</evidence>
<evidence type="ECO:0000313" key="2">
    <source>
        <dbReference type="EMBL" id="KYC51211.1"/>
    </source>
</evidence>
<reference evidence="2 3" key="1">
    <citation type="journal article" date="2016" name="ISME J.">
        <title>Chasing the elusive Euryarchaeota class WSA2: genomes reveal a uniquely fastidious methyl-reducing methanogen.</title>
        <authorList>
            <person name="Nobu M.K."/>
            <person name="Narihiro T."/>
            <person name="Kuroda K."/>
            <person name="Mei R."/>
            <person name="Liu W.T."/>
        </authorList>
    </citation>
    <scope>NUCLEOTIDE SEQUENCE [LARGE SCALE GENOMIC DNA]</scope>
    <source>
        <strain evidence="2">U1lsi0528_Bin055</strain>
    </source>
</reference>
<accession>A0A150J1V4</accession>
<sequence length="240" mass="25367">MNSRNDATVRRARSSTSFAGPASITSSLLTVSMVCSLRRLVSTRACRSWALSKTRQASRASVSLAAAFCSALGSSVLNSSFAFSSCASGSNASSRRLTTAESGRPPESASSRSRCSGVSARSSWARRPASDVSRSSSRLPSATSSSSLSNGTERARSSERVWVLSDSNTPTASTMTKRVLAAASGVTACSSFGSITRIPRPFIWSKYRLDLVSRRNTRHSSGRMSVPVEIMSTVTATRGL</sequence>
<dbReference type="EMBL" id="LNGC01000062">
    <property type="protein sequence ID" value="KYC51211.1"/>
    <property type="molecule type" value="Genomic_DNA"/>
</dbReference>
<feature type="compositionally biased region" description="Low complexity" evidence="1">
    <location>
        <begin position="101"/>
        <end position="149"/>
    </location>
</feature>